<dbReference type="AlphaFoldDB" id="A0A9P0HD40"/>
<organism evidence="2 3">
    <name type="scientific">Nezara viridula</name>
    <name type="common">Southern green stink bug</name>
    <name type="synonym">Cimex viridulus</name>
    <dbReference type="NCBI Taxonomy" id="85310"/>
    <lineage>
        <taxon>Eukaryota</taxon>
        <taxon>Metazoa</taxon>
        <taxon>Ecdysozoa</taxon>
        <taxon>Arthropoda</taxon>
        <taxon>Hexapoda</taxon>
        <taxon>Insecta</taxon>
        <taxon>Pterygota</taxon>
        <taxon>Neoptera</taxon>
        <taxon>Paraneoptera</taxon>
        <taxon>Hemiptera</taxon>
        <taxon>Heteroptera</taxon>
        <taxon>Panheteroptera</taxon>
        <taxon>Pentatomomorpha</taxon>
        <taxon>Pentatomoidea</taxon>
        <taxon>Pentatomidae</taxon>
        <taxon>Pentatominae</taxon>
        <taxon>Nezara</taxon>
    </lineage>
</organism>
<feature type="compositionally biased region" description="Polar residues" evidence="1">
    <location>
        <begin position="1"/>
        <end position="24"/>
    </location>
</feature>
<keyword evidence="3" id="KW-1185">Reference proteome</keyword>
<reference evidence="2" key="1">
    <citation type="submission" date="2022-01" db="EMBL/GenBank/DDBJ databases">
        <authorList>
            <person name="King R."/>
        </authorList>
    </citation>
    <scope>NUCLEOTIDE SEQUENCE</scope>
</reference>
<gene>
    <name evidence="2" type="ORF">NEZAVI_LOCUS8977</name>
</gene>
<evidence type="ECO:0000256" key="1">
    <source>
        <dbReference type="SAM" id="MobiDB-lite"/>
    </source>
</evidence>
<evidence type="ECO:0000313" key="2">
    <source>
        <dbReference type="EMBL" id="CAH1399546.1"/>
    </source>
</evidence>
<sequence length="84" mass="9743">MKELQPFSQLPRTFTPINPLTTTPFDDAPIERRLPQFVTGDEGSIGDNCTKKEKDKSAKRKSYLNRSHTSEPIPPTERERERER</sequence>
<proteinExistence type="predicted"/>
<evidence type="ECO:0000313" key="3">
    <source>
        <dbReference type="Proteomes" id="UP001152798"/>
    </source>
</evidence>
<accession>A0A9P0HD40</accession>
<feature type="region of interest" description="Disordered" evidence="1">
    <location>
        <begin position="1"/>
        <end position="84"/>
    </location>
</feature>
<dbReference type="Proteomes" id="UP001152798">
    <property type="component" value="Chromosome 4"/>
</dbReference>
<protein>
    <submittedName>
        <fullName evidence="2">Uncharacterized protein</fullName>
    </submittedName>
</protein>
<dbReference type="EMBL" id="OV725080">
    <property type="protein sequence ID" value="CAH1399546.1"/>
    <property type="molecule type" value="Genomic_DNA"/>
</dbReference>
<name>A0A9P0HD40_NEZVI</name>